<gene>
    <name evidence="3" type="primary">yycI</name>
    <name evidence="3" type="ORF">RWD45_16635</name>
</gene>
<proteinExistence type="predicted"/>
<reference evidence="3 4" key="1">
    <citation type="submission" date="2023-10" db="EMBL/GenBank/DDBJ databases">
        <title>Virgibacillus soli CC-YMP-6 genome.</title>
        <authorList>
            <person name="Miliotis G."/>
            <person name="Sengupta P."/>
            <person name="Hameed A."/>
            <person name="Chuvochina M."/>
            <person name="Mcdonagh F."/>
            <person name="Simpson A.C."/>
            <person name="Singh N.K."/>
            <person name="Rekha P.D."/>
            <person name="Raman K."/>
            <person name="Hugenholtz P."/>
            <person name="Venkateswaran K."/>
        </authorList>
    </citation>
    <scope>NUCLEOTIDE SEQUENCE [LARGE SCALE GENOMIC DNA]</scope>
    <source>
        <strain evidence="3 4">CC-YMP-6</strain>
    </source>
</reference>
<name>A0ABU5CU56_9BACI</name>
<evidence type="ECO:0000313" key="4">
    <source>
        <dbReference type="Proteomes" id="UP001275315"/>
    </source>
</evidence>
<evidence type="ECO:0000313" key="3">
    <source>
        <dbReference type="EMBL" id="MDY0409909.1"/>
    </source>
</evidence>
<evidence type="ECO:0000259" key="2">
    <source>
        <dbReference type="Pfam" id="PF09648"/>
    </source>
</evidence>
<keyword evidence="1" id="KW-0472">Membrane</keyword>
<dbReference type="Gene3D" id="2.40.128.690">
    <property type="entry name" value="YycH protein, domain 3-like"/>
    <property type="match status" value="1"/>
</dbReference>
<dbReference type="EMBL" id="JAWDIQ010000003">
    <property type="protein sequence ID" value="MDY0409909.1"/>
    <property type="molecule type" value="Genomic_DNA"/>
</dbReference>
<dbReference type="Pfam" id="PF09648">
    <property type="entry name" value="YycI"/>
    <property type="match status" value="1"/>
</dbReference>
<organism evidence="3 4">
    <name type="scientific">Paracerasibacillus soli</name>
    <dbReference type="NCBI Taxonomy" id="480284"/>
    <lineage>
        <taxon>Bacteria</taxon>
        <taxon>Bacillati</taxon>
        <taxon>Bacillota</taxon>
        <taxon>Bacilli</taxon>
        <taxon>Bacillales</taxon>
        <taxon>Bacillaceae</taxon>
        <taxon>Paracerasibacillus</taxon>
    </lineage>
</organism>
<dbReference type="Proteomes" id="UP001275315">
    <property type="component" value="Unassembled WGS sequence"/>
</dbReference>
<feature type="domain" description="Regulatory protein YycH-like" evidence="2">
    <location>
        <begin position="38"/>
        <end position="254"/>
    </location>
</feature>
<comment type="caution">
    <text evidence="3">The sequence shown here is derived from an EMBL/GenBank/DDBJ whole genome shotgun (WGS) entry which is preliminary data.</text>
</comment>
<accession>A0ABU5CU56</accession>
<keyword evidence="1" id="KW-1133">Transmembrane helix</keyword>
<feature type="transmembrane region" description="Helical" evidence="1">
    <location>
        <begin position="6"/>
        <end position="26"/>
    </location>
</feature>
<evidence type="ECO:0000256" key="1">
    <source>
        <dbReference type="SAM" id="Phobius"/>
    </source>
</evidence>
<protein>
    <submittedName>
        <fullName evidence="3">Two-component system regulatory protein YycI</fullName>
    </submittedName>
</protein>
<keyword evidence="1" id="KW-0812">Transmembrane</keyword>
<dbReference type="InterPro" id="IPR018604">
    <property type="entry name" value="YycI-like"/>
</dbReference>
<dbReference type="RefSeq" id="WP_320380769.1">
    <property type="nucleotide sequence ID" value="NZ_JAWDIQ010000003.1"/>
</dbReference>
<sequence length="308" mass="35947">MQWSQIKSLFIICFLVLDIFLVIQFLEKQESSDIGLLERQDVTVEQQLADENIKIKKQPSELPDESFISVKQRKFEKEDIELLLTKDNQDAAILNDNLIVSELKKPIKLAKDTSDEQIMEVMSSFIMHYQSYQFGEWDKDNRVIYLFQVTNQRPVYFNKSGIVILYMNEDNEITSYTQTMLDEPETNKDKKSLIKPTDAVWKLYENNRLKTGEEITDMRVGYHTVVPLESGVQVFVPTWNVTVNNEQHYFVNAIEGMVFPGNQLEFLKDAIKTNLDKIIMLQGNDKLKDTLIEQLEDKLEQINRSDIS</sequence>
<keyword evidence="4" id="KW-1185">Reference proteome</keyword>